<dbReference type="GeneID" id="300293723"/>
<dbReference type="EC" id="1.1.1.31" evidence="2"/>
<dbReference type="SUPFAM" id="SSF48179">
    <property type="entry name" value="6-phosphogluconate dehydrogenase C-terminal domain-like"/>
    <property type="match status" value="1"/>
</dbReference>
<name>A0ABR6MD66_MICEC</name>
<evidence type="ECO:0000313" key="3">
    <source>
        <dbReference type="Proteomes" id="UP000618986"/>
    </source>
</evidence>
<dbReference type="SUPFAM" id="SSF51735">
    <property type="entry name" value="NAD(P)-binding Rossmann-fold domains"/>
    <property type="match status" value="1"/>
</dbReference>
<dbReference type="InterPro" id="IPR036291">
    <property type="entry name" value="NAD(P)-bd_dom_sf"/>
</dbReference>
<evidence type="ECO:0000313" key="2">
    <source>
        <dbReference type="EMBL" id="MBB5113319.1"/>
    </source>
</evidence>
<dbReference type="PANTHER" id="PTHR43060">
    <property type="entry name" value="3-HYDROXYISOBUTYRATE DEHYDROGENASE-LIKE 1, MITOCHONDRIAL-RELATED"/>
    <property type="match status" value="1"/>
</dbReference>
<dbReference type="PANTHER" id="PTHR43060:SF15">
    <property type="entry name" value="3-HYDROXYISOBUTYRATE DEHYDROGENASE-LIKE 1, MITOCHONDRIAL-RELATED"/>
    <property type="match status" value="1"/>
</dbReference>
<organism evidence="2 3">
    <name type="scientific">Micromonospora echinospora</name>
    <name type="common">Micromonospora purpurea</name>
    <dbReference type="NCBI Taxonomy" id="1877"/>
    <lineage>
        <taxon>Bacteria</taxon>
        <taxon>Bacillati</taxon>
        <taxon>Actinomycetota</taxon>
        <taxon>Actinomycetes</taxon>
        <taxon>Micromonosporales</taxon>
        <taxon>Micromonosporaceae</taxon>
        <taxon>Micromonospora</taxon>
    </lineage>
</organism>
<sequence length="285" mass="29890">MATIAIVGFGDMGEQMAPHLLAAGHQVRVSDISDSRLETARSMGTTPVASAAEAARGAEVIFGLVMSNDIPTAYLGDDGVLAGARSGASVLICSTTTRAIIDQVRAAAPSGVAVLDSPIVGGVKYARERAITFLVGGSADDFDQVKSVLDGLGRSRHVGEFGAGVDYKLITNVAIMAAEAGLREALDLADILGRDYETSLELMAAGPMRAVVERALDVANPRPLRRSAEDDDTLVSAVDDPARLLPISIAGRQRLWEAVNADPNFEPDFVDLTRKTTSRAASIRS</sequence>
<feature type="domain" description="6-phosphogluconate dehydrogenase NADP-binding" evidence="1">
    <location>
        <begin position="3"/>
        <end position="155"/>
    </location>
</feature>
<dbReference type="InterPro" id="IPR006115">
    <property type="entry name" value="6PGDH_NADP-bd"/>
</dbReference>
<gene>
    <name evidence="2" type="ORF">FHU28_003158</name>
</gene>
<dbReference type="Gene3D" id="1.10.1040.10">
    <property type="entry name" value="N-(1-d-carboxylethyl)-l-norvaline Dehydrogenase, domain 2"/>
    <property type="match status" value="1"/>
</dbReference>
<dbReference type="EMBL" id="JACHJC010000001">
    <property type="protein sequence ID" value="MBB5113319.1"/>
    <property type="molecule type" value="Genomic_DNA"/>
</dbReference>
<proteinExistence type="predicted"/>
<reference evidence="2 3" key="1">
    <citation type="submission" date="2020-08" db="EMBL/GenBank/DDBJ databases">
        <title>Sequencing the genomes of 1000 actinobacteria strains.</title>
        <authorList>
            <person name="Klenk H.-P."/>
        </authorList>
    </citation>
    <scope>NUCLEOTIDE SEQUENCE [LARGE SCALE GENOMIC DNA]</scope>
    <source>
        <strain evidence="2 3">DSM 43036</strain>
    </source>
</reference>
<dbReference type="InterPro" id="IPR008927">
    <property type="entry name" value="6-PGluconate_DH-like_C_sf"/>
</dbReference>
<comment type="caution">
    <text evidence="2">The sequence shown here is derived from an EMBL/GenBank/DDBJ whole genome shotgun (WGS) entry which is preliminary data.</text>
</comment>
<dbReference type="RefSeq" id="WP_184684950.1">
    <property type="nucleotide sequence ID" value="NZ_JACHJC010000001.1"/>
</dbReference>
<protein>
    <submittedName>
        <fullName evidence="2">3-hydroxyisobutyrate dehydrogenase</fullName>
        <ecNumber evidence="2">1.1.1.31</ecNumber>
    </submittedName>
</protein>
<dbReference type="Proteomes" id="UP000618986">
    <property type="component" value="Unassembled WGS sequence"/>
</dbReference>
<dbReference type="Gene3D" id="3.40.50.720">
    <property type="entry name" value="NAD(P)-binding Rossmann-like Domain"/>
    <property type="match status" value="1"/>
</dbReference>
<dbReference type="InterPro" id="IPR013328">
    <property type="entry name" value="6PGD_dom2"/>
</dbReference>
<accession>A0ABR6MD66</accession>
<dbReference type="Pfam" id="PF03446">
    <property type="entry name" value="NAD_binding_2"/>
    <property type="match status" value="1"/>
</dbReference>
<dbReference type="GO" id="GO:0008442">
    <property type="term" value="F:3-hydroxyisobutyrate dehydrogenase activity"/>
    <property type="evidence" value="ECO:0007669"/>
    <property type="project" value="UniProtKB-EC"/>
</dbReference>
<keyword evidence="3" id="KW-1185">Reference proteome</keyword>
<evidence type="ECO:0000259" key="1">
    <source>
        <dbReference type="Pfam" id="PF03446"/>
    </source>
</evidence>
<keyword evidence="2" id="KW-0560">Oxidoreductase</keyword>